<organism evidence="2 3">
    <name type="scientific">Pipra filicauda</name>
    <name type="common">Wire-tailed manakin</name>
    <dbReference type="NCBI Taxonomy" id="649802"/>
    <lineage>
        <taxon>Eukaryota</taxon>
        <taxon>Metazoa</taxon>
        <taxon>Chordata</taxon>
        <taxon>Craniata</taxon>
        <taxon>Vertebrata</taxon>
        <taxon>Euteleostomi</taxon>
        <taxon>Archelosauria</taxon>
        <taxon>Archosauria</taxon>
        <taxon>Dinosauria</taxon>
        <taxon>Saurischia</taxon>
        <taxon>Theropoda</taxon>
        <taxon>Coelurosauria</taxon>
        <taxon>Aves</taxon>
        <taxon>Neognathae</taxon>
        <taxon>Neoaves</taxon>
        <taxon>Telluraves</taxon>
        <taxon>Australaves</taxon>
        <taxon>Passeriformes</taxon>
        <taxon>Pipridae</taxon>
        <taxon>Pipra</taxon>
    </lineage>
</organism>
<evidence type="ECO:0000313" key="3">
    <source>
        <dbReference type="RefSeq" id="XP_039241069.1"/>
    </source>
</evidence>
<name>A0A7R5KWU1_9PASS</name>
<proteinExistence type="predicted"/>
<feature type="compositionally biased region" description="Low complexity" evidence="1">
    <location>
        <begin position="90"/>
        <end position="112"/>
    </location>
</feature>
<evidence type="ECO:0000313" key="2">
    <source>
        <dbReference type="Proteomes" id="UP000504627"/>
    </source>
</evidence>
<sequence length="303" mass="31968">MGYYGHLCYLQVHNCTYNEPSTCLRRDWSLSEPAQIPATERRGRAVPWAGPQAHTRRGSPVARLLPTRSRTSAVQPAPLGAPATTTSLTPAGPGAPARRPHPAARAPLRGAGEVSLLGPARPAGDQPKPSSGRLTLAPSPPDPAWLRSPPGLPSPPAPGPAQTAAHPAPLGERTPSTSASPRGLYPPRLCAALVHLRNSRTASSLLEFIPCSAVTASPPHPSHPATCNLELGRGKQHQEHPHCRRKHSTGHVVATHTCCNESLPLKAEQCKNSPARKGHKMSCVCSTQALPSCSLFCTGLIRS</sequence>
<dbReference type="GeneID" id="120323985"/>
<dbReference type="InParanoid" id="A0A7R5KWU1"/>
<feature type="region of interest" description="Disordered" evidence="1">
    <location>
        <begin position="41"/>
        <end position="60"/>
    </location>
</feature>
<accession>A0A7R5KWU1</accession>
<feature type="compositionally biased region" description="Pro residues" evidence="1">
    <location>
        <begin position="150"/>
        <end position="159"/>
    </location>
</feature>
<dbReference type="AlphaFoldDB" id="A0A7R5KWU1"/>
<gene>
    <name evidence="3" type="primary">LOC120323985</name>
</gene>
<protein>
    <submittedName>
        <fullName evidence="3">Nascent polypeptide-associated complex subunit alpha, muscle-specific form-like</fullName>
    </submittedName>
</protein>
<dbReference type="Proteomes" id="UP000504627">
    <property type="component" value="Unplaced"/>
</dbReference>
<evidence type="ECO:0000256" key="1">
    <source>
        <dbReference type="SAM" id="MobiDB-lite"/>
    </source>
</evidence>
<feature type="region of interest" description="Disordered" evidence="1">
    <location>
        <begin position="66"/>
        <end position="183"/>
    </location>
</feature>
<feature type="compositionally biased region" description="Low complexity" evidence="1">
    <location>
        <begin position="160"/>
        <end position="169"/>
    </location>
</feature>
<dbReference type="RefSeq" id="XP_039241069.1">
    <property type="nucleotide sequence ID" value="XM_039385135.1"/>
</dbReference>
<keyword evidence="2" id="KW-1185">Reference proteome</keyword>
<reference evidence="3" key="1">
    <citation type="submission" date="2025-08" db="UniProtKB">
        <authorList>
            <consortium name="RefSeq"/>
        </authorList>
    </citation>
    <scope>IDENTIFICATION</scope>
    <source>
        <tissue evidence="3">Muscle</tissue>
    </source>
</reference>